<dbReference type="EMBL" id="BAAALS010000006">
    <property type="protein sequence ID" value="GAA1745981.1"/>
    <property type="molecule type" value="Genomic_DNA"/>
</dbReference>
<evidence type="ECO:0000256" key="1">
    <source>
        <dbReference type="SAM" id="MobiDB-lite"/>
    </source>
</evidence>
<evidence type="ECO:0008006" key="5">
    <source>
        <dbReference type="Google" id="ProtNLM"/>
    </source>
</evidence>
<evidence type="ECO:0000313" key="4">
    <source>
        <dbReference type="Proteomes" id="UP001500655"/>
    </source>
</evidence>
<name>A0ABN2K1M2_9ACTN</name>
<feature type="compositionally biased region" description="Basic residues" evidence="1">
    <location>
        <begin position="131"/>
        <end position="145"/>
    </location>
</feature>
<keyword evidence="4" id="KW-1185">Reference proteome</keyword>
<organism evidence="3 4">
    <name type="scientific">Luedemannella helvata</name>
    <dbReference type="NCBI Taxonomy" id="349315"/>
    <lineage>
        <taxon>Bacteria</taxon>
        <taxon>Bacillati</taxon>
        <taxon>Actinomycetota</taxon>
        <taxon>Actinomycetes</taxon>
        <taxon>Micromonosporales</taxon>
        <taxon>Micromonosporaceae</taxon>
        <taxon>Luedemannella</taxon>
    </lineage>
</organism>
<proteinExistence type="predicted"/>
<dbReference type="Proteomes" id="UP001500655">
    <property type="component" value="Unassembled WGS sequence"/>
</dbReference>
<accession>A0ABN2K1M2</accession>
<keyword evidence="2" id="KW-1133">Transmembrane helix</keyword>
<evidence type="ECO:0000313" key="3">
    <source>
        <dbReference type="EMBL" id="GAA1745981.1"/>
    </source>
</evidence>
<feature type="region of interest" description="Disordered" evidence="1">
    <location>
        <begin position="121"/>
        <end position="155"/>
    </location>
</feature>
<feature type="transmembrane region" description="Helical" evidence="2">
    <location>
        <begin position="33"/>
        <end position="55"/>
    </location>
</feature>
<reference evidence="3 4" key="1">
    <citation type="journal article" date="2019" name="Int. J. Syst. Evol. Microbiol.">
        <title>The Global Catalogue of Microorganisms (GCM) 10K type strain sequencing project: providing services to taxonomists for standard genome sequencing and annotation.</title>
        <authorList>
            <consortium name="The Broad Institute Genomics Platform"/>
            <consortium name="The Broad Institute Genome Sequencing Center for Infectious Disease"/>
            <person name="Wu L."/>
            <person name="Ma J."/>
        </authorList>
    </citation>
    <scope>NUCLEOTIDE SEQUENCE [LARGE SCALE GENOMIC DNA]</scope>
    <source>
        <strain evidence="3 4">JCM 13249</strain>
    </source>
</reference>
<keyword evidence="2" id="KW-0472">Membrane</keyword>
<keyword evidence="2" id="KW-0812">Transmembrane</keyword>
<comment type="caution">
    <text evidence="3">The sequence shown here is derived from an EMBL/GenBank/DDBJ whole genome shotgun (WGS) entry which is preliminary data.</text>
</comment>
<evidence type="ECO:0000256" key="2">
    <source>
        <dbReference type="SAM" id="Phobius"/>
    </source>
</evidence>
<sequence length="189" mass="20231">MLPPVGGLDEFLDAVRELLANVGVDVSLGTVRALFWLVIGALALYLTYQVVSQVFKGVRAAGLFAKRQIDQKFWRDAGKLATVLSFLLLVVAYAFYGDEQERTLGQAVADLGREQLDAARNAPVGGLPAGGRRRRPARRPGKGRPRGPVPSGGGPAAAALVVTRPCCPMTERLAPFSIRGLALKRPADR</sequence>
<feature type="transmembrane region" description="Helical" evidence="2">
    <location>
        <begin position="76"/>
        <end position="96"/>
    </location>
</feature>
<gene>
    <name evidence="3" type="ORF">GCM10009681_16240</name>
</gene>
<protein>
    <recommendedName>
        <fullName evidence="5">Mechanosensitive ion channel family protein</fullName>
    </recommendedName>
</protein>